<proteinExistence type="predicted"/>
<name>A0A0E9QUW3_ANGAN</name>
<evidence type="ECO:0000313" key="1">
    <source>
        <dbReference type="EMBL" id="JAH20726.1"/>
    </source>
</evidence>
<protein>
    <submittedName>
        <fullName evidence="1">Uncharacterized protein</fullName>
    </submittedName>
</protein>
<accession>A0A0E9QUW3</accession>
<dbReference type="AlphaFoldDB" id="A0A0E9QUW3"/>
<reference evidence="1" key="2">
    <citation type="journal article" date="2015" name="Fish Shellfish Immunol.">
        <title>Early steps in the European eel (Anguilla anguilla)-Vibrio vulnificus interaction in the gills: Role of the RtxA13 toxin.</title>
        <authorList>
            <person name="Callol A."/>
            <person name="Pajuelo D."/>
            <person name="Ebbesson L."/>
            <person name="Teles M."/>
            <person name="MacKenzie S."/>
            <person name="Amaro C."/>
        </authorList>
    </citation>
    <scope>NUCLEOTIDE SEQUENCE</scope>
</reference>
<sequence length="32" mass="3490">MGIGLFVLSREMVVYAAHLALKSNLSESMHGQ</sequence>
<dbReference type="EMBL" id="GBXM01087851">
    <property type="protein sequence ID" value="JAH20726.1"/>
    <property type="molecule type" value="Transcribed_RNA"/>
</dbReference>
<reference evidence="1" key="1">
    <citation type="submission" date="2014-11" db="EMBL/GenBank/DDBJ databases">
        <authorList>
            <person name="Amaro Gonzalez C."/>
        </authorList>
    </citation>
    <scope>NUCLEOTIDE SEQUENCE</scope>
</reference>
<organism evidence="1">
    <name type="scientific">Anguilla anguilla</name>
    <name type="common">European freshwater eel</name>
    <name type="synonym">Muraena anguilla</name>
    <dbReference type="NCBI Taxonomy" id="7936"/>
    <lineage>
        <taxon>Eukaryota</taxon>
        <taxon>Metazoa</taxon>
        <taxon>Chordata</taxon>
        <taxon>Craniata</taxon>
        <taxon>Vertebrata</taxon>
        <taxon>Euteleostomi</taxon>
        <taxon>Actinopterygii</taxon>
        <taxon>Neopterygii</taxon>
        <taxon>Teleostei</taxon>
        <taxon>Anguilliformes</taxon>
        <taxon>Anguillidae</taxon>
        <taxon>Anguilla</taxon>
    </lineage>
</organism>